<comment type="caution">
    <text evidence="2">The sequence shown here is derived from an EMBL/GenBank/DDBJ whole genome shotgun (WGS) entry which is preliminary data.</text>
</comment>
<reference evidence="3" key="1">
    <citation type="journal article" date="2019" name="Int. J. Syst. Evol. Microbiol.">
        <title>The Global Catalogue of Microorganisms (GCM) 10K type strain sequencing project: providing services to taxonomists for standard genome sequencing and annotation.</title>
        <authorList>
            <consortium name="The Broad Institute Genomics Platform"/>
            <consortium name="The Broad Institute Genome Sequencing Center for Infectious Disease"/>
            <person name="Wu L."/>
            <person name="Ma J."/>
        </authorList>
    </citation>
    <scope>NUCLEOTIDE SEQUENCE [LARGE SCALE GENOMIC DNA]</scope>
    <source>
        <strain evidence="3">KCTC 12708</strain>
    </source>
</reference>
<keyword evidence="1" id="KW-0812">Transmembrane</keyword>
<dbReference type="Pfam" id="PF16872">
    <property type="entry name" value="putAbiC"/>
    <property type="match status" value="1"/>
</dbReference>
<evidence type="ECO:0000313" key="2">
    <source>
        <dbReference type="EMBL" id="GGZ65558.1"/>
    </source>
</evidence>
<organism evidence="2 3">
    <name type="scientific">Mesonia mobilis</name>
    <dbReference type="NCBI Taxonomy" id="369791"/>
    <lineage>
        <taxon>Bacteria</taxon>
        <taxon>Pseudomonadati</taxon>
        <taxon>Bacteroidota</taxon>
        <taxon>Flavobacteriia</taxon>
        <taxon>Flavobacteriales</taxon>
        <taxon>Flavobacteriaceae</taxon>
        <taxon>Mesonia</taxon>
    </lineage>
</organism>
<evidence type="ECO:0000256" key="1">
    <source>
        <dbReference type="SAM" id="Phobius"/>
    </source>
</evidence>
<evidence type="ECO:0008006" key="4">
    <source>
        <dbReference type="Google" id="ProtNLM"/>
    </source>
</evidence>
<proteinExistence type="predicted"/>
<sequence length="334" mass="39572">MSYIFISKISTSVRLIENGEQLDQQLTGIIGDFIGGVIGTVWSFAGVILFFLALRLQSKELSLQLEEMKSTRNVFQVQQFENTFFNLLKTQNDIRQSTELRDENFNHIQGETNTTYFNGNAAFEKIRGFINQEKDKLDKNIKAIEYILSDDCDWEEEKKSENINDFKEYYTVSYNELENNPSLKSKAIFKLAYNQYSNQLSHYFRNLYHILLYIKENEELELSQNFQEEFTGEKIGIYINDENVKGKEIKRKYKKYSHFLQAQMSGTELFLLFYNVLFFKKAKKLVQYYDLIENLNVDDLLYPELDVNFYQEYQDGLEIIPKSDLKKRDEILKI</sequence>
<gene>
    <name evidence="2" type="ORF">GCM10008088_28520</name>
</gene>
<evidence type="ECO:0000313" key="3">
    <source>
        <dbReference type="Proteomes" id="UP000615593"/>
    </source>
</evidence>
<name>A0ABQ3C393_9FLAO</name>
<keyword evidence="3" id="KW-1185">Reference proteome</keyword>
<keyword evidence="1" id="KW-0472">Membrane</keyword>
<keyword evidence="1" id="KW-1133">Transmembrane helix</keyword>
<dbReference type="InterPro" id="IPR031709">
    <property type="entry name" value="PutAbiC"/>
</dbReference>
<dbReference type="Proteomes" id="UP000615593">
    <property type="component" value="Unassembled WGS sequence"/>
</dbReference>
<accession>A0ABQ3C393</accession>
<feature type="transmembrane region" description="Helical" evidence="1">
    <location>
        <begin position="33"/>
        <end position="54"/>
    </location>
</feature>
<protein>
    <recommendedName>
        <fullName evidence="4">Phage abortive infection protein</fullName>
    </recommendedName>
</protein>
<dbReference type="EMBL" id="BMWY01000022">
    <property type="protein sequence ID" value="GGZ65558.1"/>
    <property type="molecule type" value="Genomic_DNA"/>
</dbReference>